<dbReference type="Proteomes" id="UP000007319">
    <property type="component" value="Chromosome"/>
</dbReference>
<keyword evidence="2" id="KW-1185">Reference proteome</keyword>
<sequence>MSGEQSQVQNIKDEIAERYPDVTLSDATARRFARVLETLDADLTLKPKKVEAELSDALAAIRAKR</sequence>
<name>A0A9P1JN79_9PROT</name>
<evidence type="ECO:0000313" key="1">
    <source>
        <dbReference type="EMBL" id="CCC96531.1"/>
    </source>
</evidence>
<reference evidence="1 2" key="1">
    <citation type="journal article" date="2011" name="PLoS Genet.">
        <title>Azospirillum genomes reveal transition of bacteria from aquatic to terrestrial environments.</title>
        <authorList>
            <person name="Wisniewski-Dye F."/>
            <person name="Borziak K."/>
            <person name="Khalsa-Moyers G."/>
            <person name="Alexandre G."/>
            <person name="Sukharnikov L.O."/>
            <person name="Wuichet K."/>
            <person name="Hurst G.B."/>
            <person name="McDonald W.H."/>
            <person name="Robertson J.S."/>
            <person name="Barbe V."/>
            <person name="Calteau A."/>
            <person name="Rouy Z."/>
            <person name="Mangenot S."/>
            <person name="Prigent-Combaret C."/>
            <person name="Normand P."/>
            <person name="Boyer M."/>
            <person name="Siguier P."/>
            <person name="Dessaux Y."/>
            <person name="Elmerich C."/>
            <person name="Condemine G."/>
            <person name="Krishnen G."/>
            <person name="Kennedy I."/>
            <person name="Paterson A.H."/>
            <person name="Gonzalez V."/>
            <person name="Mavingui P."/>
            <person name="Zhulin I.B."/>
        </authorList>
    </citation>
    <scope>NUCLEOTIDE SEQUENCE [LARGE SCALE GENOMIC DNA]</scope>
    <source>
        <strain evidence="1 2">Sp245</strain>
    </source>
</reference>
<dbReference type="EMBL" id="HE577327">
    <property type="protein sequence ID" value="CCC96531.1"/>
    <property type="molecule type" value="Genomic_DNA"/>
</dbReference>
<dbReference type="RefSeq" id="WP_014238853.1">
    <property type="nucleotide sequence ID" value="NC_016617.1"/>
</dbReference>
<proteinExistence type="predicted"/>
<accession>A0A9P1JN79</accession>
<evidence type="ECO:0000313" key="2">
    <source>
        <dbReference type="Proteomes" id="UP000007319"/>
    </source>
</evidence>
<gene>
    <name evidence="1" type="ORF">AZOBR_10318</name>
</gene>
<dbReference type="AlphaFoldDB" id="A0A9P1JN79"/>
<protein>
    <submittedName>
        <fullName evidence="1">Uncharacterized protein</fullName>
    </submittedName>
</protein>
<dbReference type="KEGG" id="abs:AZOBR_10318"/>
<organism evidence="1 2">
    <name type="scientific">Azospirillum baldaniorum</name>
    <dbReference type="NCBI Taxonomy" id="1064539"/>
    <lineage>
        <taxon>Bacteria</taxon>
        <taxon>Pseudomonadati</taxon>
        <taxon>Pseudomonadota</taxon>
        <taxon>Alphaproteobacteria</taxon>
        <taxon>Rhodospirillales</taxon>
        <taxon>Azospirillaceae</taxon>
        <taxon>Azospirillum</taxon>
    </lineage>
</organism>